<feature type="compositionally biased region" description="Basic and acidic residues" evidence="1">
    <location>
        <begin position="1559"/>
        <end position="1579"/>
    </location>
</feature>
<reference evidence="3 4" key="1">
    <citation type="submission" date="2013-11" db="EMBL/GenBank/DDBJ databases">
        <title>The Genome Sequence of Plasmodium yoelii 17X.</title>
        <authorList>
            <consortium name="The Broad Institute Genomics Platform"/>
            <consortium name="The Broad Institute Genome Sequencing Center for Infectious Disease"/>
            <person name="Neafsey D."/>
            <person name="Adams J."/>
            <person name="Walker B."/>
            <person name="Young S.K."/>
            <person name="Zeng Q."/>
            <person name="Gargeya S."/>
            <person name="Fitzgerald M."/>
            <person name="Haas B."/>
            <person name="Abouelleil A."/>
            <person name="Alvarado L."/>
            <person name="Chapman S.B."/>
            <person name="Gainer-Dewar J."/>
            <person name="Goldberg J."/>
            <person name="Griggs A."/>
            <person name="Gujja S."/>
            <person name="Hansen M."/>
            <person name="Howarth C."/>
            <person name="Imamovic A."/>
            <person name="Ireland A."/>
            <person name="Larimer J."/>
            <person name="McCowan C."/>
            <person name="Murphy C."/>
            <person name="Pearson M."/>
            <person name="Poon T.W."/>
            <person name="Priest M."/>
            <person name="Roberts A."/>
            <person name="Saif S."/>
            <person name="Shea T."/>
            <person name="Sykes S."/>
            <person name="Wortman J."/>
            <person name="Nusbaum C."/>
            <person name="Birren B."/>
        </authorList>
    </citation>
    <scope>NUCLEOTIDE SEQUENCE [LARGE SCALE GENOMIC DNA]</scope>
    <source>
        <strain evidence="3 4">17X</strain>
    </source>
</reference>
<feature type="compositionally biased region" description="Low complexity" evidence="1">
    <location>
        <begin position="1692"/>
        <end position="1709"/>
    </location>
</feature>
<evidence type="ECO:0000313" key="4">
    <source>
        <dbReference type="Proteomes" id="UP000018538"/>
    </source>
</evidence>
<feature type="transmembrane region" description="Helical" evidence="2">
    <location>
        <begin position="2785"/>
        <end position="2804"/>
    </location>
</feature>
<feature type="transmembrane region" description="Helical" evidence="2">
    <location>
        <begin position="2943"/>
        <end position="2967"/>
    </location>
</feature>
<name>V7PR51_PLAYE</name>
<keyword evidence="4" id="KW-1185">Reference proteome</keyword>
<proteinExistence type="predicted"/>
<dbReference type="Proteomes" id="UP000018538">
    <property type="component" value="Unassembled WGS sequence"/>
</dbReference>
<evidence type="ECO:0000313" key="3">
    <source>
        <dbReference type="EMBL" id="ETB61460.1"/>
    </source>
</evidence>
<feature type="transmembrane region" description="Helical" evidence="2">
    <location>
        <begin position="2110"/>
        <end position="2129"/>
    </location>
</feature>
<feature type="transmembrane region" description="Helical" evidence="2">
    <location>
        <begin position="2503"/>
        <end position="2522"/>
    </location>
</feature>
<evidence type="ECO:0000256" key="2">
    <source>
        <dbReference type="SAM" id="Phobius"/>
    </source>
</evidence>
<accession>V7PR51</accession>
<dbReference type="EMBL" id="KI635736">
    <property type="protein sequence ID" value="ETB61460.1"/>
    <property type="molecule type" value="Genomic_DNA"/>
</dbReference>
<evidence type="ECO:0000256" key="1">
    <source>
        <dbReference type="SAM" id="MobiDB-lite"/>
    </source>
</evidence>
<feature type="transmembrane region" description="Helical" evidence="2">
    <location>
        <begin position="1999"/>
        <end position="2016"/>
    </location>
</feature>
<feature type="region of interest" description="Disordered" evidence="1">
    <location>
        <begin position="1557"/>
        <end position="1579"/>
    </location>
</feature>
<sequence length="3044" mass="365033">MADLHLFEKTKKIEIEVIEKKLIDIHKSVVSKLACSDILNKEEIIFWWKKCDVHVTDIKEYVTQFFGYYKNFSICNEINILIGEYFIYLIVYLKNLKKKKAPFKVINLYIFNNNKWKHELIYNFLKGIFLNDDGDNDYCMNYKTLVIEYLINNYDIFNSSIGFFYTNILKYINTKLQINFSTKNQNNLNVYANFLITFNSNATLELTYDMLKVFSLISNNLKHILLQFPFDKDICTHVCLIYQQVTNIIINYEKHILNILRENEYSNHVIKECNFEKDYSPADCKSKIDQKTSDNHFVCDINKKKINDDNKKTILDISNCGEKYNEKNEVIQNEYEESRTNECLKNIGNEISETKSLVNIELLNKYLFFITKIKKLLRECDNVIKKKKSENPFLILCKYRSILIIKYKYVKNITIDDSFYYFMLFFKIKNLLNECNKNPFIIFLCIETINYWLQKNDKLQYVFELGADCYLKNNSFENNDLSYKSQEFYQDKYAENCLLNKQNNGISQVVTNEKLKTHPEQNCDFSKSDLYEKCQNEESDFFKEDCDNDKNKYDLCKKQDNLQNVNDTIVNFVQIKDKNIYDIKEGGIDIPNMNHLNDNIISKKIKELFSIETNAEISYLKNMFKNFNSDECKIKFLKELYKIIINNILSILKKYSWYNVKIIWRSCINVYESLLTSKITKFIKNDIYNSLAYIIFNQDKKKKYLCLSLLLKHFKNSMCEQNVLEHLFYCFFLNDDYFMFNLYELLKQCIKHIFNNSEDKYLLYYIFIKNVLITNNFYMKTFYIKKFIELFYKNDNNYLYFVLNKEYFHLKPYFDKYNDSTNVDGPNNKNDNDNNVETFMHLNKISDLRNIRMNEQYFQFVKLCLLENTKLEKILYDNLIYNNEDNIFLNYKVINFKRAHYDKNELESGVKEGENENGKYLLYNFSSIENIMYLELYLLCTLRKYELIELVNYKNDYYYELNGNFLLNAKTLNRFFYFSDDEVILPILSFICENKYLNLGDLYLFLTFLNTSINSISRTSRDSYRKYIILFFDKFFIYYQRMIELGRKMRKKEHEDIKSCKENEKIAKNKQRCNGENIKKMGKIVYSNLNSLEKPLKFLFGNINVIDKSYEIHCNDNNILKNVYSSCIFHSSNNDKYFNEKDDIFLYNYYLMNIIFILFKNTNKDMGIEASAYCFDILNIIINYCAHFENINFFFFLFNINTTWKEFYLLSKELFFKTVSIILIRQQKFNWLNNFIPSLIKSHKQVDHAFSTVLLKLCFISLNINDRINEKKTFLLCDNNFEKRNYSISNQSDQYNNPNIIILKNDSSKLHVNKNVYPSNFFNCYIKFGDIKNIKENNIHLRSYINYLFNDNEGYNMARNIPLYILENFINKIKKENIVKLTKCKHIENCEIYKLAYYLNEFILYLKENINFVKNIVDEDFYKIFCKISVCNIKSYLNFDKLKTKYSLNNDISASSYNYLILLKIYICNILHNFMNYLNFLFLNNSKDFLFDCRGHILFEKENEQEATSIIIWLSIKYICILITSIIDFSFIFSIHYNRKNDNIVLSQNGLNETGSNSKENKIIEEKGNKSNDEETKQNLDNRKDTPIFFFSSTEIHYIIQNLLSLLLYSKHIACQQYLSDCLLNICKIITTQTYEDMQTIPLFYIYFILLIFKKENNIIEKNKEKINIYNDNEMNNNLEKDTEKCNYDHINSNNSDGNNDGNNGGNNDDNNDDIAYSHEIKDKGYNNPFLNKIISKLNIILSSKDFNDIDINELLSSDFFKGIFSMENDDKCELRDKKRKGKKIDDANYDNYFERDNQFKINEKLKILLIDNNKVNINFLRKSNNVCLALISLAKSYRIKDQCIIYNFIIRVITNYLYNGNNEFKKVISLNVIKYIYTIIDNKTLYGYINDTYKISLMYYKSKFFCLKSSSMSLYNILTKRLLAKLNYSYHVSSNMYYFCTGSKSRLFKNINLTFFDLLNSVNLLKIFLSIFMKKCKLLNGEFFNTKKCMPFFDYSNVYAEFIPILAFLSNIIIFNNDDYFLLYNNKGDLSCISNMSTIFKKEYYRETDINNEDDQDILTKNNNCNEYENDDNIDSVDNIKSNTNNVGNIHIYFLFIKYFKKLLKYGNYFIQSLICRIIVNIYLHIYLKLKKVKLVFNFLDKVITNVAQNNDSDNKRKNKNHYFLLLIEFCKRKEIQALIDENKNKFKNIFFKLLYIFIKSKNYSEMLLILQNLNILYKKISLSINKNIILLLFNKMQLYNKDMFISVLINQFLMKILKNINNFVAILELYVSNNNEYHIEAFLYNWVLNIKKKEKIEFKIKEHKLNKLSCYNTFKFFSNYIEKQNKNDVDSVFIANDKSSCYDKNNFSQNLDNALYNQNLYGYNNNISNYDSIDERVYIYLYLLLFEIMRTYKDNIKIIKYCIRIILTIINFISLENLMVFERMQQYYMKNINKNYLDKYIISYSYIICVKYYTENDNTEEMGKQQNGISENDFIKNIIDYVDNEKNKIISCLNQNKDNCIINYVYFYYLLFINFFSFFCNKNSITYMKYFTRVFQNYGIIEYNYNTILKKEEKLKKIENNNQSTFNQNEKSDISKYYYTTDKIHNIYCQNKENITKCNYSTSIINCVHCSNDYINNKDDPNYNIFKNESQKNCMRNEKFENWYKNPLNKYIREIVYKKSLSQNITCDFIYIKNPLKHLKDYNLFTSFFIVLYSCLIFMLNDENEAIRYQTKIAIIHFMKKNVLNISNNIKDITCTEFFLYYISLYYNKIAAYMLNFCIYQVKNCINDSLYYNPPKLFDQEKYNLYINNILLNHLFVFYYIYNIHIITEKNAISYFVKDTETEIDFNNFIDSLHNRKKDKIVENVNITTISVELNKSLNAMKSHNPDLYLLKHPRVWENIITNLLSFSNKEFSTIHNNNGYIFITLFLSSLRLNYISKIIKNLDDYLLLLQSNKNIDLFDSNFIICLTNLFNKIIILLINIYIFFKNNINLYYNSYFCDEVEIIKNKLSSICDIFKLIKYETNPFLLKTMEILLSILNNAYLKNERFFPDIYTLLYSLKMTM</sequence>
<feature type="transmembrane region" description="Helical" evidence="2">
    <location>
        <begin position="2400"/>
        <end position="2417"/>
    </location>
</feature>
<keyword evidence="2" id="KW-0812">Transmembrane</keyword>
<feature type="region of interest" description="Disordered" evidence="1">
    <location>
        <begin position="1686"/>
        <end position="1716"/>
    </location>
</feature>
<keyword evidence="2" id="KW-1133">Transmembrane helix</keyword>
<dbReference type="OrthoDB" id="377139at2759"/>
<feature type="transmembrane region" description="Helical" evidence="2">
    <location>
        <begin position="2684"/>
        <end position="2702"/>
    </location>
</feature>
<keyword evidence="2" id="KW-0472">Membrane</keyword>
<protein>
    <submittedName>
        <fullName evidence="3">Uncharacterized protein</fullName>
    </submittedName>
</protein>
<gene>
    <name evidence="3" type="ORF">YYC_01356</name>
</gene>
<organism evidence="3 4">
    <name type="scientific">Plasmodium yoelii 17X</name>
    <dbReference type="NCBI Taxonomy" id="1323249"/>
    <lineage>
        <taxon>Eukaryota</taxon>
        <taxon>Sar</taxon>
        <taxon>Alveolata</taxon>
        <taxon>Apicomplexa</taxon>
        <taxon>Aconoidasida</taxon>
        <taxon>Haemosporida</taxon>
        <taxon>Plasmodiidae</taxon>
        <taxon>Plasmodium</taxon>
        <taxon>Plasmodium (Vinckeia)</taxon>
    </lineage>
</organism>